<name>A0A9D2D5D8_9FIRM</name>
<comment type="catalytic activity">
    <reaction evidence="9">
        <text>uridine + phosphate = alpha-D-ribose 1-phosphate + uracil</text>
        <dbReference type="Rhea" id="RHEA:24388"/>
        <dbReference type="ChEBI" id="CHEBI:16704"/>
        <dbReference type="ChEBI" id="CHEBI:17568"/>
        <dbReference type="ChEBI" id="CHEBI:43474"/>
        <dbReference type="ChEBI" id="CHEBI:57720"/>
        <dbReference type="EC" id="2.4.2.2"/>
    </reaction>
</comment>
<dbReference type="Gene3D" id="1.20.970.10">
    <property type="entry name" value="Transferase, Pyrimidine Nucleoside Phosphorylase, Chain C"/>
    <property type="match status" value="1"/>
</dbReference>
<evidence type="ECO:0000256" key="4">
    <source>
        <dbReference type="ARBA" id="ARBA00011738"/>
    </source>
</evidence>
<dbReference type="InterPro" id="IPR036566">
    <property type="entry name" value="PYNP-like_C_sf"/>
</dbReference>
<dbReference type="PANTHER" id="PTHR10515:SF0">
    <property type="entry name" value="THYMIDINE PHOSPHORYLASE"/>
    <property type="match status" value="1"/>
</dbReference>
<feature type="domain" description="Pyrimidine nucleoside phosphorylase C-terminal" evidence="11">
    <location>
        <begin position="343"/>
        <end position="414"/>
    </location>
</feature>
<dbReference type="Pfam" id="PF02885">
    <property type="entry name" value="Glycos_trans_3N"/>
    <property type="match status" value="1"/>
</dbReference>
<reference evidence="12" key="2">
    <citation type="submission" date="2021-04" db="EMBL/GenBank/DDBJ databases">
        <authorList>
            <person name="Gilroy R."/>
        </authorList>
    </citation>
    <scope>NUCLEOTIDE SEQUENCE</scope>
    <source>
        <strain evidence="12">CHK192-19661</strain>
    </source>
</reference>
<dbReference type="EC" id="2.4.2.2" evidence="5"/>
<dbReference type="InterPro" id="IPR000053">
    <property type="entry name" value="Thymidine/pyrmidine_PPase"/>
</dbReference>
<evidence type="ECO:0000313" key="13">
    <source>
        <dbReference type="Proteomes" id="UP000824025"/>
    </source>
</evidence>
<dbReference type="GO" id="GO:0005829">
    <property type="term" value="C:cytosol"/>
    <property type="evidence" value="ECO:0007669"/>
    <property type="project" value="TreeGrafter"/>
</dbReference>
<dbReference type="FunFam" id="3.40.1030.10:FF:000003">
    <property type="entry name" value="Pyrimidine-nucleoside phosphorylase"/>
    <property type="match status" value="1"/>
</dbReference>
<dbReference type="PANTHER" id="PTHR10515">
    <property type="entry name" value="THYMIDINE PHOSPHORYLASE"/>
    <property type="match status" value="1"/>
</dbReference>
<dbReference type="GO" id="GO:0006206">
    <property type="term" value="P:pyrimidine nucleobase metabolic process"/>
    <property type="evidence" value="ECO:0007669"/>
    <property type="project" value="InterPro"/>
</dbReference>
<comment type="catalytic activity">
    <reaction evidence="1">
        <text>2'-deoxyuridine + phosphate = 2-deoxy-alpha-D-ribose 1-phosphate + uracil</text>
        <dbReference type="Rhea" id="RHEA:22824"/>
        <dbReference type="ChEBI" id="CHEBI:16450"/>
        <dbReference type="ChEBI" id="CHEBI:17568"/>
        <dbReference type="ChEBI" id="CHEBI:43474"/>
        <dbReference type="ChEBI" id="CHEBI:57259"/>
        <dbReference type="EC" id="2.4.2.2"/>
    </reaction>
</comment>
<evidence type="ECO:0000256" key="7">
    <source>
        <dbReference type="ARBA" id="ARBA00022676"/>
    </source>
</evidence>
<evidence type="ECO:0000259" key="11">
    <source>
        <dbReference type="SMART" id="SM00941"/>
    </source>
</evidence>
<evidence type="ECO:0000256" key="6">
    <source>
        <dbReference type="ARBA" id="ARBA00014680"/>
    </source>
</evidence>
<comment type="subunit">
    <text evidence="4">Homodimer.</text>
</comment>
<comment type="catalytic activity">
    <reaction evidence="10">
        <text>thymidine + phosphate = 2-deoxy-alpha-D-ribose 1-phosphate + thymine</text>
        <dbReference type="Rhea" id="RHEA:16037"/>
        <dbReference type="ChEBI" id="CHEBI:17748"/>
        <dbReference type="ChEBI" id="CHEBI:17821"/>
        <dbReference type="ChEBI" id="CHEBI:43474"/>
        <dbReference type="ChEBI" id="CHEBI:57259"/>
        <dbReference type="EC" id="2.4.2.2"/>
    </reaction>
</comment>
<dbReference type="InterPro" id="IPR036320">
    <property type="entry name" value="Glycosyl_Trfase_fam3_N_dom_sf"/>
</dbReference>
<evidence type="ECO:0000256" key="5">
    <source>
        <dbReference type="ARBA" id="ARBA00011889"/>
    </source>
</evidence>
<dbReference type="SUPFAM" id="SSF52418">
    <property type="entry name" value="Nucleoside phosphorylase/phosphoribosyltransferase catalytic domain"/>
    <property type="match status" value="1"/>
</dbReference>
<keyword evidence="7 12" id="KW-0328">Glycosyltransferase</keyword>
<dbReference type="InterPro" id="IPR013102">
    <property type="entry name" value="PYNP_C"/>
</dbReference>
<evidence type="ECO:0000256" key="3">
    <source>
        <dbReference type="ARBA" id="ARBA00006915"/>
    </source>
</evidence>
<evidence type="ECO:0000313" key="12">
    <source>
        <dbReference type="EMBL" id="HIZ08855.1"/>
    </source>
</evidence>
<dbReference type="InterPro" id="IPR017872">
    <property type="entry name" value="Pyrmidine_PPase_CS"/>
</dbReference>
<dbReference type="Pfam" id="PF00591">
    <property type="entry name" value="Glycos_transf_3"/>
    <property type="match status" value="1"/>
</dbReference>
<dbReference type="PIRSF" id="PIRSF000478">
    <property type="entry name" value="TP_PyNP"/>
    <property type="match status" value="1"/>
</dbReference>
<dbReference type="GO" id="GO:0004645">
    <property type="term" value="F:1,4-alpha-oligoglucan phosphorylase activity"/>
    <property type="evidence" value="ECO:0007669"/>
    <property type="project" value="InterPro"/>
</dbReference>
<dbReference type="Pfam" id="PF07831">
    <property type="entry name" value="PYNP_C"/>
    <property type="match status" value="1"/>
</dbReference>
<dbReference type="InterPro" id="IPR035902">
    <property type="entry name" value="Nuc_phospho_transferase"/>
</dbReference>
<keyword evidence="8 12" id="KW-0808">Transferase</keyword>
<dbReference type="EMBL" id="DXCF01000001">
    <property type="protein sequence ID" value="HIZ08855.1"/>
    <property type="molecule type" value="Genomic_DNA"/>
</dbReference>
<sequence length="430" mass="45109">MNVCDVIEAKKRKKILTEEQINCFVRAVADGSASDAQIAAFCMAVLLNGMTDKESALLTFAMQKSGRAVPRPRFPGVCADKHSTGGVSDSTTLVLVPVLASLGVRCAKYSGRGLGHTGGTLDKLESFPGLRTDLTPEQFEAQVERVGAAIAGQTGEIVPADKRMYAVRDVTATIDSIPLIASSVMSKKLASFADVILLDVKCGEGAFMRTPEEAEKLARLMVRIGRQAGRKVSAAVTAMDAPLGDCIGCNAEVREAIEVLKGKENRLSELSFSLASVILRQAEGCSPEEARSAVNGAVASGAALGKLKEIVSAQGGDVRAADDFSLLPLAENVREVRSGAEGYLTVSALALGKACAELGGGRKRPEDGVDHTVGIVLQKRAGERVHKGEPLAQIYYREGSEEAFALAEGAFGASASPAAAPLVYTLIEED</sequence>
<dbReference type="SUPFAM" id="SSF54680">
    <property type="entry name" value="Pyrimidine nucleoside phosphorylase C-terminal domain"/>
    <property type="match status" value="1"/>
</dbReference>
<dbReference type="GO" id="GO:0016154">
    <property type="term" value="F:pyrimidine-nucleoside phosphorylase activity"/>
    <property type="evidence" value="ECO:0007669"/>
    <property type="project" value="UniProtKB-EC"/>
</dbReference>
<reference evidence="12" key="1">
    <citation type="journal article" date="2021" name="PeerJ">
        <title>Extensive microbial diversity within the chicken gut microbiome revealed by metagenomics and culture.</title>
        <authorList>
            <person name="Gilroy R."/>
            <person name="Ravi A."/>
            <person name="Getino M."/>
            <person name="Pursley I."/>
            <person name="Horton D.L."/>
            <person name="Alikhan N.F."/>
            <person name="Baker D."/>
            <person name="Gharbi K."/>
            <person name="Hall N."/>
            <person name="Watson M."/>
            <person name="Adriaenssens E.M."/>
            <person name="Foster-Nyarko E."/>
            <person name="Jarju S."/>
            <person name="Secka A."/>
            <person name="Antonio M."/>
            <person name="Oren A."/>
            <person name="Chaudhuri R.R."/>
            <person name="La Ragione R."/>
            <person name="Hildebrand F."/>
            <person name="Pallen M.J."/>
        </authorList>
    </citation>
    <scope>NUCLEOTIDE SEQUENCE</scope>
    <source>
        <strain evidence="12">CHK192-19661</strain>
    </source>
</reference>
<dbReference type="Gene3D" id="3.90.1170.30">
    <property type="entry name" value="Pyrimidine nucleoside phosphorylase-like, C-terminal domain"/>
    <property type="match status" value="1"/>
</dbReference>
<dbReference type="GO" id="GO:0006213">
    <property type="term" value="P:pyrimidine nucleoside metabolic process"/>
    <property type="evidence" value="ECO:0007669"/>
    <property type="project" value="InterPro"/>
</dbReference>
<dbReference type="InterPro" id="IPR017459">
    <property type="entry name" value="Glycosyl_Trfase_fam3_N_dom"/>
</dbReference>
<protein>
    <recommendedName>
        <fullName evidence="6">Pyrimidine-nucleoside phosphorylase</fullName>
        <ecNumber evidence="5">2.4.2.2</ecNumber>
    </recommendedName>
</protein>
<organism evidence="12 13">
    <name type="scientific">Candidatus Borkfalkia avicola</name>
    <dbReference type="NCBI Taxonomy" id="2838503"/>
    <lineage>
        <taxon>Bacteria</taxon>
        <taxon>Bacillati</taxon>
        <taxon>Bacillota</taxon>
        <taxon>Clostridia</taxon>
        <taxon>Christensenellales</taxon>
        <taxon>Christensenellaceae</taxon>
        <taxon>Candidatus Borkfalkia</taxon>
    </lineage>
</organism>
<dbReference type="NCBIfam" id="TIGR02644">
    <property type="entry name" value="Y_phosphoryl"/>
    <property type="match status" value="1"/>
</dbReference>
<evidence type="ECO:0000256" key="1">
    <source>
        <dbReference type="ARBA" id="ARBA00001066"/>
    </source>
</evidence>
<dbReference type="Gene3D" id="3.40.1030.10">
    <property type="entry name" value="Nucleoside phosphorylase/phosphoribosyltransferase catalytic domain"/>
    <property type="match status" value="1"/>
</dbReference>
<dbReference type="AlphaFoldDB" id="A0A9D2D5D8"/>
<dbReference type="SMART" id="SM00941">
    <property type="entry name" value="PYNP_C"/>
    <property type="match status" value="1"/>
</dbReference>
<evidence type="ECO:0000256" key="9">
    <source>
        <dbReference type="ARBA" id="ARBA00048453"/>
    </source>
</evidence>
<dbReference type="NCBIfam" id="NF004490">
    <property type="entry name" value="PRK05820.1"/>
    <property type="match status" value="1"/>
</dbReference>
<dbReference type="InterPro" id="IPR018090">
    <property type="entry name" value="Pyrmidine_PPas_bac/euk"/>
</dbReference>
<dbReference type="PROSITE" id="PS00647">
    <property type="entry name" value="THYMID_PHOSPHORYLASE"/>
    <property type="match status" value="1"/>
</dbReference>
<proteinExistence type="inferred from homology"/>
<evidence type="ECO:0000256" key="10">
    <source>
        <dbReference type="ARBA" id="ARBA00048525"/>
    </source>
</evidence>
<comment type="caution">
    <text evidence="12">The sequence shown here is derived from an EMBL/GenBank/DDBJ whole genome shotgun (WGS) entry which is preliminary data.</text>
</comment>
<comment type="similarity">
    <text evidence="3">Belongs to the thymidine/pyrimidine-nucleoside phosphorylase family.</text>
</comment>
<dbReference type="SUPFAM" id="SSF47648">
    <property type="entry name" value="Nucleoside phosphorylase/phosphoribosyltransferase N-terminal domain"/>
    <property type="match status" value="1"/>
</dbReference>
<gene>
    <name evidence="12" type="ORF">H9726_00065</name>
</gene>
<dbReference type="InterPro" id="IPR000312">
    <property type="entry name" value="Glycosyl_Trfase_fam3"/>
</dbReference>
<comment type="function">
    <text evidence="2">Catalyzes phosphorolysis of the pyrimidine nucleosides uridine, thymidine and 2'-deoxyuridine with the formation of the corresponding pyrimidine base and ribose-1-phosphate.</text>
</comment>
<evidence type="ECO:0000256" key="2">
    <source>
        <dbReference type="ARBA" id="ARBA00003877"/>
    </source>
</evidence>
<dbReference type="Proteomes" id="UP000824025">
    <property type="component" value="Unassembled WGS sequence"/>
</dbReference>
<evidence type="ECO:0000256" key="8">
    <source>
        <dbReference type="ARBA" id="ARBA00022679"/>
    </source>
</evidence>
<accession>A0A9D2D5D8</accession>